<dbReference type="Proteomes" id="UP000247810">
    <property type="component" value="Unassembled WGS sequence"/>
</dbReference>
<dbReference type="Gene3D" id="4.10.240.10">
    <property type="entry name" value="Zn(2)-C6 fungal-type DNA-binding domain"/>
    <property type="match status" value="1"/>
</dbReference>
<keyword evidence="5" id="KW-0539">Nucleus</keyword>
<dbReference type="GO" id="GO:0008270">
    <property type="term" value="F:zinc ion binding"/>
    <property type="evidence" value="ECO:0007669"/>
    <property type="project" value="InterPro"/>
</dbReference>
<dbReference type="InterPro" id="IPR001138">
    <property type="entry name" value="Zn2Cys6_DnaBD"/>
</dbReference>
<dbReference type="InterPro" id="IPR007219">
    <property type="entry name" value="XnlR_reg_dom"/>
</dbReference>
<gene>
    <name evidence="7" type="ORF">BO71DRAFT_367866</name>
</gene>
<evidence type="ECO:0000259" key="6">
    <source>
        <dbReference type="PROSITE" id="PS50048"/>
    </source>
</evidence>
<evidence type="ECO:0000256" key="3">
    <source>
        <dbReference type="ARBA" id="ARBA00023125"/>
    </source>
</evidence>
<name>A0A319EGD7_9EURO</name>
<keyword evidence="3" id="KW-0238">DNA-binding</keyword>
<dbReference type="GO" id="GO:0006351">
    <property type="term" value="P:DNA-templated transcription"/>
    <property type="evidence" value="ECO:0007669"/>
    <property type="project" value="InterPro"/>
</dbReference>
<sequence>MTEPADGPGSKRRKVRKGTQSCWECKRRKVRCIFASAAETICNNCRRRGTVCISQEHADCPVPSASSEVEARLGRPATFLSQRRTITPNKHEVLANDLIATWPSQAELDIIYTLPVGLSMYLHCVICSSFSRTMGHNPLSPREMLQLPPPGSHPVLIARKLLVLGTFLQSAPPSSIEALGGFSTCYHDIMSRVVDRATRLVNTNEDLNGSVEGIECIMLEAMYHNYAGNLHRAWMAVHRAAAIVQIMGLHRGLISPCLKILEPETRAAFNPDTICLHLVVMDRYLSLMLGLPPTSLEARFATPTALEKCDPIDRMQRIHCVISGRILQRSNADVNNLAITQDIDRLLQKAAAEMPPKWWLVPTFDSDKGDGEILFHDTVRLMEQFWHYHLVIRLHLPYMLCSSSDRRYDASKSTVVTSSREILSRYVAFRTYNPAHFYCRGCDFLAFVATTVLCLVHIDSHSEDQKEYDTSPFNALAHSRLSDCGMMERTLDIMQSMARTGTDEISSRLSPLIQQLLTIEANSANGTIYSTQSSSSDDDDIGCGGKLTNGGKGLNVHIPYFGTIKFEHGSISSQPPGLMDIPAAGDWELQGVDVALFDSLFRGTSIPDVDEEATWAQWVDMSDRNRL</sequence>
<accession>A0A319EGD7</accession>
<keyword evidence="2" id="KW-0805">Transcription regulation</keyword>
<dbReference type="AlphaFoldDB" id="A0A319EGD7"/>
<dbReference type="GO" id="GO:0009893">
    <property type="term" value="P:positive regulation of metabolic process"/>
    <property type="evidence" value="ECO:0007669"/>
    <property type="project" value="UniProtKB-ARBA"/>
</dbReference>
<dbReference type="GO" id="GO:0003677">
    <property type="term" value="F:DNA binding"/>
    <property type="evidence" value="ECO:0007669"/>
    <property type="project" value="UniProtKB-KW"/>
</dbReference>
<evidence type="ECO:0000313" key="7">
    <source>
        <dbReference type="EMBL" id="PYH99838.1"/>
    </source>
</evidence>
<keyword evidence="1" id="KW-0479">Metal-binding</keyword>
<dbReference type="SMART" id="SM00066">
    <property type="entry name" value="GAL4"/>
    <property type="match status" value="1"/>
</dbReference>
<evidence type="ECO:0000313" key="8">
    <source>
        <dbReference type="Proteomes" id="UP000247810"/>
    </source>
</evidence>
<dbReference type="PANTHER" id="PTHR47840:SF1">
    <property type="entry name" value="ZN(II)2CYS6 TRANSCRIPTION FACTOR (EUROFUNG)"/>
    <property type="match status" value="1"/>
</dbReference>
<organism evidence="7 8">
    <name type="scientific">Aspergillus ellipticus CBS 707.79</name>
    <dbReference type="NCBI Taxonomy" id="1448320"/>
    <lineage>
        <taxon>Eukaryota</taxon>
        <taxon>Fungi</taxon>
        <taxon>Dikarya</taxon>
        <taxon>Ascomycota</taxon>
        <taxon>Pezizomycotina</taxon>
        <taxon>Eurotiomycetes</taxon>
        <taxon>Eurotiomycetidae</taxon>
        <taxon>Eurotiales</taxon>
        <taxon>Aspergillaceae</taxon>
        <taxon>Aspergillus</taxon>
        <taxon>Aspergillus subgen. Circumdati</taxon>
    </lineage>
</organism>
<dbReference type="OrthoDB" id="5392779at2759"/>
<dbReference type="CDD" id="cd00067">
    <property type="entry name" value="GAL4"/>
    <property type="match status" value="1"/>
</dbReference>
<keyword evidence="8" id="KW-1185">Reference proteome</keyword>
<dbReference type="GO" id="GO:0000981">
    <property type="term" value="F:DNA-binding transcription factor activity, RNA polymerase II-specific"/>
    <property type="evidence" value="ECO:0007669"/>
    <property type="project" value="InterPro"/>
</dbReference>
<dbReference type="PANTHER" id="PTHR47840">
    <property type="entry name" value="ZN(II)2CYS6 TRANSCRIPTION FACTOR (EUROFUNG)-RELATED"/>
    <property type="match status" value="1"/>
</dbReference>
<dbReference type="PROSITE" id="PS50048">
    <property type="entry name" value="ZN2_CY6_FUNGAL_2"/>
    <property type="match status" value="1"/>
</dbReference>
<evidence type="ECO:0000256" key="2">
    <source>
        <dbReference type="ARBA" id="ARBA00023015"/>
    </source>
</evidence>
<dbReference type="VEuPathDB" id="FungiDB:BO71DRAFT_367866"/>
<feature type="domain" description="Zn(2)-C6 fungal-type" evidence="6">
    <location>
        <begin position="21"/>
        <end position="54"/>
    </location>
</feature>
<evidence type="ECO:0000256" key="5">
    <source>
        <dbReference type="ARBA" id="ARBA00023242"/>
    </source>
</evidence>
<dbReference type="SUPFAM" id="SSF57701">
    <property type="entry name" value="Zn2/Cys6 DNA-binding domain"/>
    <property type="match status" value="1"/>
</dbReference>
<dbReference type="SMART" id="SM00906">
    <property type="entry name" value="Fungal_trans"/>
    <property type="match status" value="1"/>
</dbReference>
<keyword evidence="4" id="KW-0804">Transcription</keyword>
<dbReference type="InterPro" id="IPR036864">
    <property type="entry name" value="Zn2-C6_fun-type_DNA-bd_sf"/>
</dbReference>
<dbReference type="CDD" id="cd12148">
    <property type="entry name" value="fungal_TF_MHR"/>
    <property type="match status" value="1"/>
</dbReference>
<evidence type="ECO:0000256" key="1">
    <source>
        <dbReference type="ARBA" id="ARBA00022723"/>
    </source>
</evidence>
<protein>
    <recommendedName>
        <fullName evidence="6">Zn(2)-C6 fungal-type domain-containing protein</fullName>
    </recommendedName>
</protein>
<evidence type="ECO:0000256" key="4">
    <source>
        <dbReference type="ARBA" id="ARBA00023163"/>
    </source>
</evidence>
<dbReference type="PROSITE" id="PS00463">
    <property type="entry name" value="ZN2_CY6_FUNGAL_1"/>
    <property type="match status" value="1"/>
</dbReference>
<reference evidence="7 8" key="1">
    <citation type="submission" date="2018-02" db="EMBL/GenBank/DDBJ databases">
        <title>The genomes of Aspergillus section Nigri reveals drivers in fungal speciation.</title>
        <authorList>
            <consortium name="DOE Joint Genome Institute"/>
            <person name="Vesth T.C."/>
            <person name="Nybo J."/>
            <person name="Theobald S."/>
            <person name="Brandl J."/>
            <person name="Frisvad J.C."/>
            <person name="Nielsen K.F."/>
            <person name="Lyhne E.K."/>
            <person name="Kogle M.E."/>
            <person name="Kuo A."/>
            <person name="Riley R."/>
            <person name="Clum A."/>
            <person name="Nolan M."/>
            <person name="Lipzen A."/>
            <person name="Salamov A."/>
            <person name="Henrissat B."/>
            <person name="Wiebenga A."/>
            <person name="De vries R.P."/>
            <person name="Grigoriev I.V."/>
            <person name="Mortensen U.H."/>
            <person name="Andersen M.R."/>
            <person name="Baker S.E."/>
        </authorList>
    </citation>
    <scope>NUCLEOTIDE SEQUENCE [LARGE SCALE GENOMIC DNA]</scope>
    <source>
        <strain evidence="7 8">CBS 707.79</strain>
    </source>
</reference>
<dbReference type="STRING" id="1448320.A0A319EGD7"/>
<dbReference type="EMBL" id="KZ825798">
    <property type="protein sequence ID" value="PYH99838.1"/>
    <property type="molecule type" value="Genomic_DNA"/>
</dbReference>
<proteinExistence type="predicted"/>